<accession>A0A1S0TWF2</accession>
<dbReference type="AlphaFoldDB" id="A0A1S0TWF2"/>
<dbReference type="EMBL" id="JH712228">
    <property type="protein sequence ID" value="EFO21342.1"/>
    <property type="molecule type" value="Genomic_DNA"/>
</dbReference>
<organism evidence="1">
    <name type="scientific">Loa loa</name>
    <name type="common">Eye worm</name>
    <name type="synonym">Filaria loa</name>
    <dbReference type="NCBI Taxonomy" id="7209"/>
    <lineage>
        <taxon>Eukaryota</taxon>
        <taxon>Metazoa</taxon>
        <taxon>Ecdysozoa</taxon>
        <taxon>Nematoda</taxon>
        <taxon>Chromadorea</taxon>
        <taxon>Rhabditida</taxon>
        <taxon>Spirurina</taxon>
        <taxon>Spiruromorpha</taxon>
        <taxon>Filarioidea</taxon>
        <taxon>Onchocercidae</taxon>
        <taxon>Loa</taxon>
    </lineage>
</organism>
<gene>
    <name evidence="1" type="ORF">LOAG_07148</name>
</gene>
<dbReference type="RefSeq" id="XP_003142730.1">
    <property type="nucleotide sequence ID" value="XM_003142682.1"/>
</dbReference>
<reference evidence="1" key="1">
    <citation type="submission" date="2012-04" db="EMBL/GenBank/DDBJ databases">
        <title>The Genome Sequence of Loa loa.</title>
        <authorList>
            <consortium name="The Broad Institute Genome Sequencing Platform"/>
            <consortium name="Broad Institute Genome Sequencing Center for Infectious Disease"/>
            <person name="Nutman T.B."/>
            <person name="Fink D.L."/>
            <person name="Russ C."/>
            <person name="Young S."/>
            <person name="Zeng Q."/>
            <person name="Gargeya S."/>
            <person name="Alvarado L."/>
            <person name="Berlin A."/>
            <person name="Chapman S.B."/>
            <person name="Chen Z."/>
            <person name="Freedman E."/>
            <person name="Gellesch M."/>
            <person name="Goldberg J."/>
            <person name="Griggs A."/>
            <person name="Gujja S."/>
            <person name="Heilman E.R."/>
            <person name="Heiman D."/>
            <person name="Howarth C."/>
            <person name="Mehta T."/>
            <person name="Neiman D."/>
            <person name="Pearson M."/>
            <person name="Roberts A."/>
            <person name="Saif S."/>
            <person name="Shea T."/>
            <person name="Shenoy N."/>
            <person name="Sisk P."/>
            <person name="Stolte C."/>
            <person name="Sykes S."/>
            <person name="White J."/>
            <person name="Yandava C."/>
            <person name="Haas B."/>
            <person name="Henn M.R."/>
            <person name="Nusbaum C."/>
            <person name="Birren B."/>
        </authorList>
    </citation>
    <scope>NUCLEOTIDE SEQUENCE [LARGE SCALE GENOMIC DNA]</scope>
</reference>
<name>A0A1S0TWF2_LOALO</name>
<dbReference type="GeneID" id="9944564"/>
<sequence>MMHDRSQGEAFTRNVVLSREESMQFSNRLRMVKSSVQGAKSVSVYQDPGYCPRSRGLSTDENLPLLSSLFIDYHLIISS</sequence>
<protein>
    <submittedName>
        <fullName evidence="1">Uncharacterized protein</fullName>
    </submittedName>
</protein>
<dbReference type="KEGG" id="loa:LOAG_07148"/>
<proteinExistence type="predicted"/>
<evidence type="ECO:0000313" key="1">
    <source>
        <dbReference type="EMBL" id="EFO21342.1"/>
    </source>
</evidence>
<dbReference type="CTD" id="9944564"/>
<dbReference type="InParanoid" id="A0A1S0TWF2"/>